<evidence type="ECO:0000256" key="2">
    <source>
        <dbReference type="SAM" id="Phobius"/>
    </source>
</evidence>
<feature type="compositionally biased region" description="Basic residues" evidence="1">
    <location>
        <begin position="18"/>
        <end position="29"/>
    </location>
</feature>
<evidence type="ECO:0000256" key="1">
    <source>
        <dbReference type="SAM" id="MobiDB-lite"/>
    </source>
</evidence>
<keyword evidence="2" id="KW-0812">Transmembrane</keyword>
<sequence length="288" mass="31195">MHERPRRSDPPDEPGRGGGRRSRRARRAARAAENEVWPPADPDLDDERRPWPAPEDDEYRPWPPPEDEPSDARSHLTWPPRIPEPGDDLPPSARWYGTPIAPPERRPGRLRRVLLVLLALAAAGGVVAGVAVLALRALPSPVPSRVTDPVAGVSYPLPERWLAGTVPPVTDFTSAAGDGVNTTVMVMPAEPATDVRAAATELSDLYARLLLHGDDVEVVDDTEITVGARTGHTRSLRAEYLDVVNRPAYLRVVFLAGAGGRPVVVVAMTQPDDPVSRAEIDNVIAGLR</sequence>
<keyword evidence="4" id="KW-1185">Reference proteome</keyword>
<dbReference type="EMBL" id="BAABAQ010000006">
    <property type="protein sequence ID" value="GAA4193993.1"/>
    <property type="molecule type" value="Genomic_DNA"/>
</dbReference>
<keyword evidence="2" id="KW-1133">Transmembrane helix</keyword>
<evidence type="ECO:0000313" key="4">
    <source>
        <dbReference type="Proteomes" id="UP001501251"/>
    </source>
</evidence>
<keyword evidence="2" id="KW-0472">Membrane</keyword>
<evidence type="ECO:0000313" key="3">
    <source>
        <dbReference type="EMBL" id="GAA4193993.1"/>
    </source>
</evidence>
<gene>
    <name evidence="3" type="ORF">GCM10022252_37810</name>
</gene>
<proteinExistence type="predicted"/>
<feature type="region of interest" description="Disordered" evidence="1">
    <location>
        <begin position="1"/>
        <end position="93"/>
    </location>
</feature>
<dbReference type="Proteomes" id="UP001501251">
    <property type="component" value="Unassembled WGS sequence"/>
</dbReference>
<reference evidence="4" key="1">
    <citation type="journal article" date="2019" name="Int. J. Syst. Evol. Microbiol.">
        <title>The Global Catalogue of Microorganisms (GCM) 10K type strain sequencing project: providing services to taxonomists for standard genome sequencing and annotation.</title>
        <authorList>
            <consortium name="The Broad Institute Genomics Platform"/>
            <consortium name="The Broad Institute Genome Sequencing Center for Infectious Disease"/>
            <person name="Wu L."/>
            <person name="Ma J."/>
        </authorList>
    </citation>
    <scope>NUCLEOTIDE SEQUENCE [LARGE SCALE GENOMIC DNA]</scope>
    <source>
        <strain evidence="4">JCM 17388</strain>
    </source>
</reference>
<name>A0ABP8AZJ4_9ACTN</name>
<protein>
    <recommendedName>
        <fullName evidence="5">DUF1795 domain-containing protein</fullName>
    </recommendedName>
</protein>
<comment type="caution">
    <text evidence="3">The sequence shown here is derived from an EMBL/GenBank/DDBJ whole genome shotgun (WGS) entry which is preliminary data.</text>
</comment>
<dbReference type="RefSeq" id="WP_344919231.1">
    <property type="nucleotide sequence ID" value="NZ_BAABAQ010000006.1"/>
</dbReference>
<evidence type="ECO:0008006" key="5">
    <source>
        <dbReference type="Google" id="ProtNLM"/>
    </source>
</evidence>
<organism evidence="3 4">
    <name type="scientific">Streptosporangium oxazolinicum</name>
    <dbReference type="NCBI Taxonomy" id="909287"/>
    <lineage>
        <taxon>Bacteria</taxon>
        <taxon>Bacillati</taxon>
        <taxon>Actinomycetota</taxon>
        <taxon>Actinomycetes</taxon>
        <taxon>Streptosporangiales</taxon>
        <taxon>Streptosporangiaceae</taxon>
        <taxon>Streptosporangium</taxon>
    </lineage>
</organism>
<feature type="transmembrane region" description="Helical" evidence="2">
    <location>
        <begin position="113"/>
        <end position="135"/>
    </location>
</feature>
<accession>A0ABP8AZJ4</accession>
<feature type="compositionally biased region" description="Basic and acidic residues" evidence="1">
    <location>
        <begin position="1"/>
        <end position="15"/>
    </location>
</feature>